<dbReference type="GO" id="GO:0000963">
    <property type="term" value="P:mitochondrial RNA processing"/>
    <property type="evidence" value="ECO:0007669"/>
    <property type="project" value="TreeGrafter"/>
</dbReference>
<name>A0A150GVX8_GONPE</name>
<protein>
    <recommendedName>
        <fullName evidence="4">RAP domain-containing protein</fullName>
    </recommendedName>
</protein>
<evidence type="ECO:0000256" key="1">
    <source>
        <dbReference type="SAM" id="MobiDB-lite"/>
    </source>
</evidence>
<reference evidence="3" key="1">
    <citation type="journal article" date="2016" name="Nat. Commun.">
        <title>The Gonium pectorale genome demonstrates co-option of cell cycle regulation during the evolution of multicellularity.</title>
        <authorList>
            <person name="Hanschen E.R."/>
            <person name="Marriage T.N."/>
            <person name="Ferris P.J."/>
            <person name="Hamaji T."/>
            <person name="Toyoda A."/>
            <person name="Fujiyama A."/>
            <person name="Neme R."/>
            <person name="Noguchi H."/>
            <person name="Minakuchi Y."/>
            <person name="Suzuki M."/>
            <person name="Kawai-Toyooka H."/>
            <person name="Smith D.R."/>
            <person name="Sparks H."/>
            <person name="Anderson J."/>
            <person name="Bakaric R."/>
            <person name="Luria V."/>
            <person name="Karger A."/>
            <person name="Kirschner M.W."/>
            <person name="Durand P.M."/>
            <person name="Michod R.E."/>
            <person name="Nozaki H."/>
            <person name="Olson B.J."/>
        </authorList>
    </citation>
    <scope>NUCLEOTIDE SEQUENCE [LARGE SCALE GENOMIC DNA]</scope>
    <source>
        <strain evidence="3">NIES-2863</strain>
    </source>
</reference>
<dbReference type="Proteomes" id="UP000075714">
    <property type="component" value="Unassembled WGS sequence"/>
</dbReference>
<dbReference type="GO" id="GO:0005759">
    <property type="term" value="C:mitochondrial matrix"/>
    <property type="evidence" value="ECO:0007669"/>
    <property type="project" value="TreeGrafter"/>
</dbReference>
<dbReference type="AlphaFoldDB" id="A0A150GVX8"/>
<dbReference type="GO" id="GO:0003723">
    <property type="term" value="F:RNA binding"/>
    <property type="evidence" value="ECO:0007669"/>
    <property type="project" value="TreeGrafter"/>
</dbReference>
<dbReference type="GO" id="GO:0035770">
    <property type="term" value="C:ribonucleoprotein granule"/>
    <property type="evidence" value="ECO:0007669"/>
    <property type="project" value="TreeGrafter"/>
</dbReference>
<evidence type="ECO:0008006" key="4">
    <source>
        <dbReference type="Google" id="ProtNLM"/>
    </source>
</evidence>
<dbReference type="PANTHER" id="PTHR21228:SF40">
    <property type="entry name" value="LD45607P"/>
    <property type="match status" value="1"/>
</dbReference>
<dbReference type="EMBL" id="LSYV01000007">
    <property type="protein sequence ID" value="KXZ53954.1"/>
    <property type="molecule type" value="Genomic_DNA"/>
</dbReference>
<comment type="caution">
    <text evidence="2">The sequence shown here is derived from an EMBL/GenBank/DDBJ whole genome shotgun (WGS) entry which is preliminary data.</text>
</comment>
<accession>A0A150GVX8</accession>
<dbReference type="GO" id="GO:1901259">
    <property type="term" value="P:chloroplast rRNA processing"/>
    <property type="evidence" value="ECO:0007669"/>
    <property type="project" value="TreeGrafter"/>
</dbReference>
<feature type="compositionally biased region" description="Gly residues" evidence="1">
    <location>
        <begin position="728"/>
        <end position="737"/>
    </location>
</feature>
<dbReference type="GO" id="GO:0044528">
    <property type="term" value="P:regulation of mitochondrial mRNA stability"/>
    <property type="evidence" value="ECO:0007669"/>
    <property type="project" value="TreeGrafter"/>
</dbReference>
<dbReference type="InterPro" id="IPR050870">
    <property type="entry name" value="FAST_kinase"/>
</dbReference>
<sequence length="905" mass="88902">MSPRAAANVLWGAARLGFRHPELLAAAVQTLGPQVQSLAASDPRALTTCLWALSSLRYRPAEQLLLAAAAPAATRLELFDDQALSNLLLAYARMGVPAPRLFSAASAELARRSHFVDLQSLASCTWALATAGHCDPPDMARIADVLTAGVGAGAGAGVGAGASAGAAAPAAWAALAERLLQCGGRRAQALSMLAWSYASMGVAHDQLTAALLGAAIAMEGQQQAAAAAGAAAPAEAAEAGVEKGSAGAAGGGSAGGEAERHQRAGCLLRGPELCQLAYSAAVLMPHLAASHPELLQALLSAIDRYLALPVTHDGDGAVSTQVGVSPSSALPPAMTPAEAAASGPGPGVGAAAVASCPLAPPAPPPGDLALLSWAVAVLDPASPTLHSLLTAAAAAHAARPPPGGRSLAEDVEGSRLEVAAAMGPKGSSDAGGVEGAFGDDSGDGGEAGDAGFAARDPWVGPGGFQQSAAVGSSSYHEYGLSQLYLANYVACLAAEAAARAGQEGQEAEAGAGAAHAQSVARLAAAAMRQAEAEAGRAAEALAAGDSSAYAARPGQRAGTRDGAGELLAGHERYTSAACGGGKGAGDWKGDGCEHLIAFGPLASSPALFCAARDAWYQVTTATCGSALHAAVASALRTAAAAGTGPAAAAGGAATTDGGGAGRGGGCSWLVGGVAEEALSPDRMLRVDLLVRYGNWLVLIQVDGPLHFAKELGAGAGPPSGSQPTVRAGTGGAGGKGPADGPAPLPGRLRRLGATVLRDRLLCDALGLQGAGGTRTDEIVDVAARGDGMPPRDGAANAAGYGCILGRVGGPEADPWVIESLQGQLQSYGCAHTGRRREDPAAAGAGAAVLEVGVCPGLGPGQQPVRGVAAVVVSAAQWYACGEDKWTDYLAPLLRSACGVAAAANG</sequence>
<keyword evidence="3" id="KW-1185">Reference proteome</keyword>
<feature type="region of interest" description="Disordered" evidence="1">
    <location>
        <begin position="713"/>
        <end position="744"/>
    </location>
</feature>
<organism evidence="2 3">
    <name type="scientific">Gonium pectorale</name>
    <name type="common">Green alga</name>
    <dbReference type="NCBI Taxonomy" id="33097"/>
    <lineage>
        <taxon>Eukaryota</taxon>
        <taxon>Viridiplantae</taxon>
        <taxon>Chlorophyta</taxon>
        <taxon>core chlorophytes</taxon>
        <taxon>Chlorophyceae</taxon>
        <taxon>CS clade</taxon>
        <taxon>Chlamydomonadales</taxon>
        <taxon>Volvocaceae</taxon>
        <taxon>Gonium</taxon>
    </lineage>
</organism>
<dbReference type="PANTHER" id="PTHR21228">
    <property type="entry name" value="FAST LEU-RICH DOMAIN-CONTAINING"/>
    <property type="match status" value="1"/>
</dbReference>
<evidence type="ECO:0000313" key="3">
    <source>
        <dbReference type="Proteomes" id="UP000075714"/>
    </source>
</evidence>
<dbReference type="GO" id="GO:0009507">
    <property type="term" value="C:chloroplast"/>
    <property type="evidence" value="ECO:0007669"/>
    <property type="project" value="GOC"/>
</dbReference>
<dbReference type="OrthoDB" id="551846at2759"/>
<evidence type="ECO:0000313" key="2">
    <source>
        <dbReference type="EMBL" id="KXZ53954.1"/>
    </source>
</evidence>
<feature type="region of interest" description="Disordered" evidence="1">
    <location>
        <begin position="422"/>
        <end position="458"/>
    </location>
</feature>
<gene>
    <name evidence="2" type="ORF">GPECTOR_6g873</name>
</gene>
<proteinExistence type="predicted"/>